<gene>
    <name evidence="2" type="ORF">NNJEOMEG_02255</name>
</gene>
<reference evidence="2 3" key="2">
    <citation type="submission" date="2020-05" db="EMBL/GenBank/DDBJ databases">
        <title>Draft genome sequence of Desulfovibrio sp. strainFSS-1.</title>
        <authorList>
            <person name="Shimoshige H."/>
            <person name="Kobayashi H."/>
            <person name="Maekawa T."/>
        </authorList>
    </citation>
    <scope>NUCLEOTIDE SEQUENCE [LARGE SCALE GENOMIC DNA]</scope>
    <source>
        <strain evidence="2 3">SIID29052-01</strain>
    </source>
</reference>
<dbReference type="RefSeq" id="WP_173084470.1">
    <property type="nucleotide sequence ID" value="NZ_BLTE01000010.1"/>
</dbReference>
<proteinExistence type="predicted"/>
<dbReference type="Pfam" id="PF07484">
    <property type="entry name" value="Collar"/>
    <property type="match status" value="1"/>
</dbReference>
<dbReference type="Proteomes" id="UP000494245">
    <property type="component" value="Unassembled WGS sequence"/>
</dbReference>
<dbReference type="Gene3D" id="3.90.1340.10">
    <property type="entry name" value="Phage tail collar domain"/>
    <property type="match status" value="1"/>
</dbReference>
<organism evidence="2 3">
    <name type="scientific">Fundidesulfovibrio magnetotacticus</name>
    <dbReference type="NCBI Taxonomy" id="2730080"/>
    <lineage>
        <taxon>Bacteria</taxon>
        <taxon>Pseudomonadati</taxon>
        <taxon>Thermodesulfobacteriota</taxon>
        <taxon>Desulfovibrionia</taxon>
        <taxon>Desulfovibrionales</taxon>
        <taxon>Desulfovibrionaceae</taxon>
        <taxon>Fundidesulfovibrio</taxon>
    </lineage>
</organism>
<keyword evidence="3" id="KW-1185">Reference proteome</keyword>
<sequence length="246" mass="26140">MHRIDGPGAVNNLFSAGDPTVPQMATVVTPEWLNDVQENIARVILAAGITLVKGDYDQLRQALAILSGSGLVGEVIPWFADELPASGDWLKAQGLQLPKLDYPLLFDVWGYTYGGEGALFGTPKLNGIFLRGVDDGAGVDLDTDIRTNRGDGVTGDRVGTKQTSATLDHVHGLFVGNPGTGVGSENGGFGTAYAGSGTVQSTAGLLSQTEGGMFMTGANSGWHRNQISRYETRPVNIAVQYIFRWR</sequence>
<dbReference type="InterPro" id="IPR011083">
    <property type="entry name" value="Phage_tail_collar_dom"/>
</dbReference>
<dbReference type="EMBL" id="BLTE01000010">
    <property type="protein sequence ID" value="GFK94410.1"/>
    <property type="molecule type" value="Genomic_DNA"/>
</dbReference>
<evidence type="ECO:0000259" key="1">
    <source>
        <dbReference type="Pfam" id="PF07484"/>
    </source>
</evidence>
<evidence type="ECO:0000313" key="2">
    <source>
        <dbReference type="EMBL" id="GFK94410.1"/>
    </source>
</evidence>
<evidence type="ECO:0000313" key="3">
    <source>
        <dbReference type="Proteomes" id="UP000494245"/>
    </source>
</evidence>
<comment type="caution">
    <text evidence="2">The sequence shown here is derived from an EMBL/GenBank/DDBJ whole genome shotgun (WGS) entry which is preliminary data.</text>
</comment>
<dbReference type="AlphaFoldDB" id="A0A6V8LTZ3"/>
<feature type="domain" description="Phage tail collar" evidence="1">
    <location>
        <begin position="73"/>
        <end position="129"/>
    </location>
</feature>
<dbReference type="InterPro" id="IPR037053">
    <property type="entry name" value="Phage_tail_collar_dom_sf"/>
</dbReference>
<accession>A0A6V8LTZ3</accession>
<dbReference type="SUPFAM" id="SSF88874">
    <property type="entry name" value="Receptor-binding domain of short tail fibre protein gp12"/>
    <property type="match status" value="1"/>
</dbReference>
<name>A0A6V8LTZ3_9BACT</name>
<protein>
    <recommendedName>
        <fullName evidence="1">Phage tail collar domain-containing protein</fullName>
    </recommendedName>
</protein>
<reference evidence="2 3" key="1">
    <citation type="submission" date="2020-04" db="EMBL/GenBank/DDBJ databases">
        <authorList>
            <consortium name="Desulfovibrio sp. FSS-1 genome sequencing consortium"/>
            <person name="Shimoshige H."/>
            <person name="Kobayashi H."/>
            <person name="Maekawa T."/>
        </authorList>
    </citation>
    <scope>NUCLEOTIDE SEQUENCE [LARGE SCALE GENOMIC DNA]</scope>
    <source>
        <strain evidence="2 3">SIID29052-01</strain>
    </source>
</reference>